<dbReference type="AlphaFoldDB" id="A0A9X1MJ71"/>
<accession>A0A9X1MJ71</accession>
<reference evidence="5" key="1">
    <citation type="submission" date="2021-11" db="EMBL/GenBank/DDBJ databases">
        <title>Genome sequence.</title>
        <authorList>
            <person name="Sun Q."/>
        </authorList>
    </citation>
    <scope>NUCLEOTIDE SEQUENCE</scope>
    <source>
        <strain evidence="5">JC732</strain>
    </source>
</reference>
<dbReference type="Pfam" id="PF07635">
    <property type="entry name" value="PSCyt1"/>
    <property type="match status" value="1"/>
</dbReference>
<dbReference type="Pfam" id="PF07587">
    <property type="entry name" value="PSD1"/>
    <property type="match status" value="1"/>
</dbReference>
<protein>
    <submittedName>
        <fullName evidence="5">PSD1 and planctomycete cytochrome C domain-containing protein</fullName>
    </submittedName>
</protein>
<evidence type="ECO:0000313" key="6">
    <source>
        <dbReference type="Proteomes" id="UP001139103"/>
    </source>
</evidence>
<keyword evidence="1" id="KW-0175">Coiled coil</keyword>
<organism evidence="5 6">
    <name type="scientific">Blastopirellula sediminis</name>
    <dbReference type="NCBI Taxonomy" id="2894196"/>
    <lineage>
        <taxon>Bacteria</taxon>
        <taxon>Pseudomonadati</taxon>
        <taxon>Planctomycetota</taxon>
        <taxon>Planctomycetia</taxon>
        <taxon>Pirellulales</taxon>
        <taxon>Pirellulaceae</taxon>
        <taxon>Blastopirellula</taxon>
    </lineage>
</organism>
<dbReference type="PANTHER" id="PTHR35889:SF3">
    <property type="entry name" value="F-BOX DOMAIN-CONTAINING PROTEIN"/>
    <property type="match status" value="1"/>
</dbReference>
<feature type="domain" description="DUF1553" evidence="3">
    <location>
        <begin position="555"/>
        <end position="864"/>
    </location>
</feature>
<name>A0A9X1MJ71_9BACT</name>
<sequence>MRRLDHMPLTHEHSRSLFSLLSGGLLLFLIAPVAFAEDAASEYSAEQLTFFEAKIRPVLVKECYCCHSEKAGNIRGGLRLDTRELTHIGGDNGPAVVPGDLEQSLLYNAVNHEDFRMPPNRKLAPEVIADIRAWIEMGAPDPRERQVEQIQPSVTAEDIAQAREQFWAYQPLRQPEVPQTQDSNWAITDIDRFILAQLEGNELPPAADAEPQKVLRRLYFDLIGIPPTPEEIQDFENVWKKNPSDAVEQVVDRLLEMPQFGERWGRHWLDVVRYAESTGREVNMTYPHAWRYRDYVIDAFNSDKPFNEFAVEQLAGDLLPAKSDEESAENIVATTFLAIGPKNVNERNRIQFQADLVDEQIDATTRVFLGSSVSCARCHDHKFDAFRQADYYALAGMFNNLTTFFGAPPSDYGPYRQVQVQRTSSLIPLPVDDPNDAKPKYTSVQMEKMKDEMKELREEAAEVRRDMRSGDNQANVLMRLIRTSNRLAELSAKLGSVDENGIPISFCMGVKEERRARDLPVLIRGEIDQRGAVVPRGLPQVFATESFAIPSESSGRREFAEWVGSADNPLTSRVMVNRIWQNLLGYGIVRSPENFGVTGESPTHPELLDHLALEFVKSNWSVKTLVKEIATSRVYRISSAFSPSAHEIDPSNRLLWRANPRRLDAESLRDAMLAISGSLDEERPHAGPVYDAGYTRVRGGTLGGSPEDIRAMFQSAMNAQRGQGGGFGMNQGGFGGRFRTPFMPRPNQPNAFANAMRSVTHQLDMEDAKFRSVYLPIVRDELPRSLEAFDFADPNSITGVRESSNTPNQALYMMNNPFVLKQADALAGRVTKEHNSLGDQIDLAFQLCYGRSPTVDERTASSNFLRQFNETSASQRSRTPGSPLAMAAFCQALLASAEFRLID</sequence>
<feature type="domain" description="DUF1549" evidence="2">
    <location>
        <begin position="190"/>
        <end position="401"/>
    </location>
</feature>
<evidence type="ECO:0000259" key="2">
    <source>
        <dbReference type="Pfam" id="PF07583"/>
    </source>
</evidence>
<feature type="coiled-coil region" evidence="1">
    <location>
        <begin position="446"/>
        <end position="473"/>
    </location>
</feature>
<dbReference type="InterPro" id="IPR011429">
    <property type="entry name" value="Cyt_c_Planctomycete-type"/>
</dbReference>
<proteinExistence type="predicted"/>
<gene>
    <name evidence="5" type="ORF">LOC68_05305</name>
</gene>
<evidence type="ECO:0000259" key="4">
    <source>
        <dbReference type="Pfam" id="PF07635"/>
    </source>
</evidence>
<dbReference type="PANTHER" id="PTHR35889">
    <property type="entry name" value="CYCLOINULO-OLIGOSACCHARIDE FRUCTANOTRANSFERASE-RELATED"/>
    <property type="match status" value="1"/>
</dbReference>
<dbReference type="RefSeq" id="WP_230216498.1">
    <property type="nucleotide sequence ID" value="NZ_JAJKFT010000004.1"/>
</dbReference>
<feature type="domain" description="Cytochrome C Planctomycete-type" evidence="4">
    <location>
        <begin position="63"/>
        <end position="120"/>
    </location>
</feature>
<dbReference type="EMBL" id="JAJKFT010000004">
    <property type="protein sequence ID" value="MCC9627804.1"/>
    <property type="molecule type" value="Genomic_DNA"/>
</dbReference>
<keyword evidence="6" id="KW-1185">Reference proteome</keyword>
<evidence type="ECO:0000259" key="3">
    <source>
        <dbReference type="Pfam" id="PF07587"/>
    </source>
</evidence>
<dbReference type="Pfam" id="PF07583">
    <property type="entry name" value="PSCyt2"/>
    <property type="match status" value="1"/>
</dbReference>
<comment type="caution">
    <text evidence="5">The sequence shown here is derived from an EMBL/GenBank/DDBJ whole genome shotgun (WGS) entry which is preliminary data.</text>
</comment>
<dbReference type="InterPro" id="IPR022655">
    <property type="entry name" value="DUF1553"/>
</dbReference>
<evidence type="ECO:0000313" key="5">
    <source>
        <dbReference type="EMBL" id="MCC9627804.1"/>
    </source>
</evidence>
<dbReference type="Proteomes" id="UP001139103">
    <property type="component" value="Unassembled WGS sequence"/>
</dbReference>
<evidence type="ECO:0000256" key="1">
    <source>
        <dbReference type="SAM" id="Coils"/>
    </source>
</evidence>
<dbReference type="InterPro" id="IPR011444">
    <property type="entry name" value="DUF1549"/>
</dbReference>